<dbReference type="Proteomes" id="UP001141806">
    <property type="component" value="Unassembled WGS sequence"/>
</dbReference>
<gene>
    <name evidence="2" type="ORF">NE237_023700</name>
</gene>
<dbReference type="PANTHER" id="PTHR31175:SF122">
    <property type="entry name" value="AUXIN-RESPONSIVE PROTEIN SAUR64-LIKE"/>
    <property type="match status" value="1"/>
</dbReference>
<evidence type="ECO:0008006" key="4">
    <source>
        <dbReference type="Google" id="ProtNLM"/>
    </source>
</evidence>
<dbReference type="Pfam" id="PF02519">
    <property type="entry name" value="Auxin_inducible"/>
    <property type="match status" value="1"/>
</dbReference>
<proteinExistence type="inferred from homology"/>
<dbReference type="InterPro" id="IPR003676">
    <property type="entry name" value="SAUR_fam"/>
</dbReference>
<dbReference type="GO" id="GO:0009733">
    <property type="term" value="P:response to auxin"/>
    <property type="evidence" value="ECO:0007669"/>
    <property type="project" value="InterPro"/>
</dbReference>
<comment type="similarity">
    <text evidence="1">Belongs to the ARG7 family.</text>
</comment>
<reference evidence="2" key="1">
    <citation type="journal article" date="2023" name="Plant J.">
        <title>The genome of the king protea, Protea cynaroides.</title>
        <authorList>
            <person name="Chang J."/>
            <person name="Duong T.A."/>
            <person name="Schoeman C."/>
            <person name="Ma X."/>
            <person name="Roodt D."/>
            <person name="Barker N."/>
            <person name="Li Z."/>
            <person name="Van de Peer Y."/>
            <person name="Mizrachi E."/>
        </authorList>
    </citation>
    <scope>NUCLEOTIDE SEQUENCE</scope>
    <source>
        <tissue evidence="2">Young leaves</tissue>
    </source>
</reference>
<organism evidence="2 3">
    <name type="scientific">Protea cynaroides</name>
    <dbReference type="NCBI Taxonomy" id="273540"/>
    <lineage>
        <taxon>Eukaryota</taxon>
        <taxon>Viridiplantae</taxon>
        <taxon>Streptophyta</taxon>
        <taxon>Embryophyta</taxon>
        <taxon>Tracheophyta</taxon>
        <taxon>Spermatophyta</taxon>
        <taxon>Magnoliopsida</taxon>
        <taxon>Proteales</taxon>
        <taxon>Proteaceae</taxon>
        <taxon>Protea</taxon>
    </lineage>
</organism>
<name>A0A9Q0HEH8_9MAGN</name>
<keyword evidence="3" id="KW-1185">Reference proteome</keyword>
<dbReference type="PANTHER" id="PTHR31175">
    <property type="entry name" value="AUXIN-RESPONSIVE FAMILY PROTEIN"/>
    <property type="match status" value="1"/>
</dbReference>
<dbReference type="AlphaFoldDB" id="A0A9Q0HEH8"/>
<evidence type="ECO:0000256" key="1">
    <source>
        <dbReference type="ARBA" id="ARBA00006974"/>
    </source>
</evidence>
<evidence type="ECO:0000313" key="3">
    <source>
        <dbReference type="Proteomes" id="UP001141806"/>
    </source>
</evidence>
<sequence length="140" mass="15824">MINPKRVIEMAMRRINGGESTKHGSNSVAHKGNFVVYTIDSKRFVIPLECLSSSIFRELLRMSEEEFGFPSNRPITLPCDSIFMEFLVSLIRGCLSIDKEYAFLLSVSTGRCSSSAFSLSKDHGPSTDTFSWFLREENIQ</sequence>
<dbReference type="OrthoDB" id="1936278at2759"/>
<dbReference type="EMBL" id="JAMYWD010000008">
    <property type="protein sequence ID" value="KAJ4963761.1"/>
    <property type="molecule type" value="Genomic_DNA"/>
</dbReference>
<evidence type="ECO:0000313" key="2">
    <source>
        <dbReference type="EMBL" id="KAJ4963761.1"/>
    </source>
</evidence>
<protein>
    <recommendedName>
        <fullName evidence="4">Small auxin up regulated protein</fullName>
    </recommendedName>
</protein>
<comment type="caution">
    <text evidence="2">The sequence shown here is derived from an EMBL/GenBank/DDBJ whole genome shotgun (WGS) entry which is preliminary data.</text>
</comment>
<accession>A0A9Q0HEH8</accession>